<gene>
    <name evidence="2" type="ORF">A2563_01875</name>
</gene>
<organism evidence="2 3">
    <name type="scientific">Candidatus Magasanikbacteria bacterium RIFOXYD1_FULL_40_23</name>
    <dbReference type="NCBI Taxonomy" id="1798705"/>
    <lineage>
        <taxon>Bacteria</taxon>
        <taxon>Candidatus Magasanikiibacteriota</taxon>
    </lineage>
</organism>
<evidence type="ECO:0000256" key="1">
    <source>
        <dbReference type="SAM" id="SignalP"/>
    </source>
</evidence>
<comment type="caution">
    <text evidence="2">The sequence shown here is derived from an EMBL/GenBank/DDBJ whole genome shotgun (WGS) entry which is preliminary data.</text>
</comment>
<sequence length="213" mass="24057">MKKLIRAFTLFALLMATTAILTTTRQAEAQTSGFLGVESSTNLTPCDYLTINTGLNRQFNSWLSGSAFFQETGEWAQAYAGPTWTPNKGLGRELRVNFSFGVEQGPNGFRPRYATSTYAKSGRLVISWSVEFNHKISRISDVWYDANLMLEISPWLSVGLKDRLPIGAGPFMQLRVGKVEIGAQWAVTHWIEQDHHKGWFHPKSTLIWAKYHL</sequence>
<proteinExistence type="predicted"/>
<evidence type="ECO:0000313" key="3">
    <source>
        <dbReference type="Proteomes" id="UP000176634"/>
    </source>
</evidence>
<feature type="signal peptide" evidence="1">
    <location>
        <begin position="1"/>
        <end position="29"/>
    </location>
</feature>
<keyword evidence="1" id="KW-0732">Signal</keyword>
<reference evidence="2 3" key="1">
    <citation type="journal article" date="2016" name="Nat. Commun.">
        <title>Thousands of microbial genomes shed light on interconnected biogeochemical processes in an aquifer system.</title>
        <authorList>
            <person name="Anantharaman K."/>
            <person name="Brown C.T."/>
            <person name="Hug L.A."/>
            <person name="Sharon I."/>
            <person name="Castelle C.J."/>
            <person name="Probst A.J."/>
            <person name="Thomas B.C."/>
            <person name="Singh A."/>
            <person name="Wilkins M.J."/>
            <person name="Karaoz U."/>
            <person name="Brodie E.L."/>
            <person name="Williams K.H."/>
            <person name="Hubbard S.S."/>
            <person name="Banfield J.F."/>
        </authorList>
    </citation>
    <scope>NUCLEOTIDE SEQUENCE [LARGE SCALE GENOMIC DNA]</scope>
</reference>
<evidence type="ECO:0008006" key="4">
    <source>
        <dbReference type="Google" id="ProtNLM"/>
    </source>
</evidence>
<feature type="chain" id="PRO_5009525966" description="Outer membrane protein beta-barrel domain-containing protein" evidence="1">
    <location>
        <begin position="30"/>
        <end position="213"/>
    </location>
</feature>
<name>A0A1F6PAY9_9BACT</name>
<protein>
    <recommendedName>
        <fullName evidence="4">Outer membrane protein beta-barrel domain-containing protein</fullName>
    </recommendedName>
</protein>
<dbReference type="Proteomes" id="UP000176634">
    <property type="component" value="Unassembled WGS sequence"/>
</dbReference>
<dbReference type="EMBL" id="MFRA01000001">
    <property type="protein sequence ID" value="OGH93336.1"/>
    <property type="molecule type" value="Genomic_DNA"/>
</dbReference>
<evidence type="ECO:0000313" key="2">
    <source>
        <dbReference type="EMBL" id="OGH93336.1"/>
    </source>
</evidence>
<accession>A0A1F6PAY9</accession>
<dbReference type="AlphaFoldDB" id="A0A1F6PAY9"/>